<comment type="similarity">
    <text evidence="1">Belongs to the ATP-dependent DNA ligase family.</text>
</comment>
<reference evidence="4 5" key="1">
    <citation type="submission" date="2022-05" db="EMBL/GenBank/DDBJ databases">
        <title>Genome Sequencing of Bee-Associated Microbes.</title>
        <authorList>
            <person name="Dunlap C."/>
        </authorList>
    </citation>
    <scope>NUCLEOTIDE SEQUENCE [LARGE SCALE GENOMIC DNA]</scope>
    <source>
        <strain evidence="4 5">NRRL B-04010</strain>
    </source>
</reference>
<dbReference type="Gene3D" id="3.30.470.30">
    <property type="entry name" value="DNA ligase/mRNA capping enzyme"/>
    <property type="match status" value="1"/>
</dbReference>
<dbReference type="PANTHER" id="PTHR45674">
    <property type="entry name" value="DNA LIGASE 1/3 FAMILY MEMBER"/>
    <property type="match status" value="1"/>
</dbReference>
<evidence type="ECO:0000256" key="1">
    <source>
        <dbReference type="ARBA" id="ARBA00007572"/>
    </source>
</evidence>
<dbReference type="InterPro" id="IPR012310">
    <property type="entry name" value="DNA_ligase_ATP-dep_cent"/>
</dbReference>
<keyword evidence="5" id="KW-1185">Reference proteome</keyword>
<keyword evidence="2 4" id="KW-0436">Ligase</keyword>
<proteinExistence type="inferred from homology"/>
<evidence type="ECO:0000313" key="4">
    <source>
        <dbReference type="EMBL" id="MCY9763198.1"/>
    </source>
</evidence>
<dbReference type="InterPro" id="IPR050191">
    <property type="entry name" value="ATP-dep_DNA_ligase"/>
</dbReference>
<dbReference type="SUPFAM" id="SSF56091">
    <property type="entry name" value="DNA ligase/mRNA capping enzyme, catalytic domain"/>
    <property type="match status" value="1"/>
</dbReference>
<gene>
    <name evidence="4" type="ORF">M5X12_21940</name>
</gene>
<protein>
    <submittedName>
        <fullName evidence="4">ATP-dependent DNA ligase</fullName>
    </submittedName>
</protein>
<name>A0ABT4H344_PAEAL</name>
<dbReference type="Gene3D" id="3.30.1490.70">
    <property type="match status" value="1"/>
</dbReference>
<comment type="caution">
    <text evidence="4">The sequence shown here is derived from an EMBL/GenBank/DDBJ whole genome shotgun (WGS) entry which is preliminary data.</text>
</comment>
<feature type="domain" description="ATP-dependent DNA ligase family profile" evidence="3">
    <location>
        <begin position="101"/>
        <end position="138"/>
    </location>
</feature>
<accession>A0ABT4H344</accession>
<evidence type="ECO:0000313" key="5">
    <source>
        <dbReference type="Proteomes" id="UP001527181"/>
    </source>
</evidence>
<evidence type="ECO:0000256" key="2">
    <source>
        <dbReference type="ARBA" id="ARBA00022598"/>
    </source>
</evidence>
<sequence>MFISPMLLETSNTAFNDPNYLFEPKFDGHRLIYSHINGTTRLYTRHNNECTKAYPEIAAVPFSDDIILDGEVVVIDPYTGTVDFESVMSRFQASRDLTIKKLSKQFPVSFVVFDILRYKGQDLRGLPLMERKKILQSIDFQGNKHIVPTPYIEGAGEVLFADICSKKMEGIVCKKKDSVYVSRRSEAWKKVINWTYVDVKIMGFRKGEFGWLAAIEDGEGNLRAAGMIELGVNSEQKKEFNKQKNQLIHREEKNIVYLQPLIRAKVKIRNFTKAGMLRDPAFVKFIS</sequence>
<dbReference type="GO" id="GO:0016874">
    <property type="term" value="F:ligase activity"/>
    <property type="evidence" value="ECO:0007669"/>
    <property type="project" value="UniProtKB-KW"/>
</dbReference>
<dbReference type="PANTHER" id="PTHR45674:SF4">
    <property type="entry name" value="DNA LIGASE 1"/>
    <property type="match status" value="1"/>
</dbReference>
<evidence type="ECO:0000259" key="3">
    <source>
        <dbReference type="PROSITE" id="PS50160"/>
    </source>
</evidence>
<dbReference type="RefSeq" id="WP_268600189.1">
    <property type="nucleotide sequence ID" value="NZ_JAMDNP010000050.1"/>
</dbReference>
<dbReference type="Pfam" id="PF01068">
    <property type="entry name" value="DNA_ligase_A_M"/>
    <property type="match status" value="1"/>
</dbReference>
<dbReference type="Proteomes" id="UP001527181">
    <property type="component" value="Unassembled WGS sequence"/>
</dbReference>
<dbReference type="PROSITE" id="PS50160">
    <property type="entry name" value="DNA_LIGASE_A3"/>
    <property type="match status" value="1"/>
</dbReference>
<dbReference type="EMBL" id="JAMDNP010000050">
    <property type="protein sequence ID" value="MCY9763198.1"/>
    <property type="molecule type" value="Genomic_DNA"/>
</dbReference>
<dbReference type="CDD" id="cd07906">
    <property type="entry name" value="Adenylation_DNA_ligase_LigD_LigC"/>
    <property type="match status" value="1"/>
</dbReference>
<organism evidence="4 5">
    <name type="scientific">Paenibacillus alvei</name>
    <name type="common">Bacillus alvei</name>
    <dbReference type="NCBI Taxonomy" id="44250"/>
    <lineage>
        <taxon>Bacteria</taxon>
        <taxon>Bacillati</taxon>
        <taxon>Bacillota</taxon>
        <taxon>Bacilli</taxon>
        <taxon>Bacillales</taxon>
        <taxon>Paenibacillaceae</taxon>
        <taxon>Paenibacillus</taxon>
    </lineage>
</organism>